<dbReference type="EMBL" id="VSSQ01061642">
    <property type="protein sequence ID" value="MPN14942.1"/>
    <property type="molecule type" value="Genomic_DNA"/>
</dbReference>
<protein>
    <submittedName>
        <fullName evidence="2">Uncharacterized protein</fullName>
    </submittedName>
</protein>
<evidence type="ECO:0000313" key="2">
    <source>
        <dbReference type="EMBL" id="MPN14942.1"/>
    </source>
</evidence>
<gene>
    <name evidence="2" type="ORF">SDC9_162271</name>
</gene>
<reference evidence="2" key="1">
    <citation type="submission" date="2019-08" db="EMBL/GenBank/DDBJ databases">
        <authorList>
            <person name="Kucharzyk K."/>
            <person name="Murdoch R.W."/>
            <person name="Higgins S."/>
            <person name="Loffler F."/>
        </authorList>
    </citation>
    <scope>NUCLEOTIDE SEQUENCE</scope>
</reference>
<proteinExistence type="predicted"/>
<evidence type="ECO:0000256" key="1">
    <source>
        <dbReference type="SAM" id="MobiDB-lite"/>
    </source>
</evidence>
<name>A0A645FMZ3_9ZZZZ</name>
<feature type="compositionally biased region" description="Low complexity" evidence="1">
    <location>
        <begin position="23"/>
        <end position="42"/>
    </location>
</feature>
<feature type="region of interest" description="Disordered" evidence="1">
    <location>
        <begin position="17"/>
        <end position="71"/>
    </location>
</feature>
<accession>A0A645FMZ3</accession>
<comment type="caution">
    <text evidence="2">The sequence shown here is derived from an EMBL/GenBank/DDBJ whole genome shotgun (WGS) entry which is preliminary data.</text>
</comment>
<organism evidence="2">
    <name type="scientific">bioreactor metagenome</name>
    <dbReference type="NCBI Taxonomy" id="1076179"/>
    <lineage>
        <taxon>unclassified sequences</taxon>
        <taxon>metagenomes</taxon>
        <taxon>ecological metagenomes</taxon>
    </lineage>
</organism>
<sequence>MPVPGVLAGFLGQAAPGQHAAIDDGGQVQAGDGGHAQHAGQPLGRGQGKGQGQDEQAQAQAPGQQRGAPVQPELALEFGIVLAHACS</sequence>
<feature type="compositionally biased region" description="Low complexity" evidence="1">
    <location>
        <begin position="53"/>
        <end position="71"/>
    </location>
</feature>
<dbReference type="AlphaFoldDB" id="A0A645FMZ3"/>